<dbReference type="Proteomes" id="UP000683360">
    <property type="component" value="Unassembled WGS sequence"/>
</dbReference>
<comment type="caution">
    <text evidence="1">The sequence shown here is derived from an EMBL/GenBank/DDBJ whole genome shotgun (WGS) entry which is preliminary data.</text>
</comment>
<evidence type="ECO:0000313" key="1">
    <source>
        <dbReference type="EMBL" id="CAG2251495.1"/>
    </source>
</evidence>
<dbReference type="AlphaFoldDB" id="A0A8S3V9Q5"/>
<dbReference type="EMBL" id="CAJPWZ010003090">
    <property type="protein sequence ID" value="CAG2251495.1"/>
    <property type="molecule type" value="Genomic_DNA"/>
</dbReference>
<dbReference type="OrthoDB" id="6151153at2759"/>
<gene>
    <name evidence="1" type="ORF">MEDL_63121</name>
</gene>
<evidence type="ECO:0000313" key="2">
    <source>
        <dbReference type="Proteomes" id="UP000683360"/>
    </source>
</evidence>
<keyword evidence="2" id="KW-1185">Reference proteome</keyword>
<reference evidence="1" key="1">
    <citation type="submission" date="2021-03" db="EMBL/GenBank/DDBJ databases">
        <authorList>
            <person name="Bekaert M."/>
        </authorList>
    </citation>
    <scope>NUCLEOTIDE SEQUENCE</scope>
</reference>
<accession>A0A8S3V9Q5</accession>
<sequence>MKSSISFYCGIGSVLNGILYFRNAALRQILGHDTVLVLTLFIQYRKYESANQYIVKLSILDDELALTKRKIDERITVVTENRNLRTLPFTPSEDHLTTGSQWEEWLEGIEREFRYFRITEPEDKKDAMIIYGGKEISRLEKSTPDPVDRRMDVYEKLKRN</sequence>
<organism evidence="1 2">
    <name type="scientific">Mytilus edulis</name>
    <name type="common">Blue mussel</name>
    <dbReference type="NCBI Taxonomy" id="6550"/>
    <lineage>
        <taxon>Eukaryota</taxon>
        <taxon>Metazoa</taxon>
        <taxon>Spiralia</taxon>
        <taxon>Lophotrochozoa</taxon>
        <taxon>Mollusca</taxon>
        <taxon>Bivalvia</taxon>
        <taxon>Autobranchia</taxon>
        <taxon>Pteriomorphia</taxon>
        <taxon>Mytilida</taxon>
        <taxon>Mytiloidea</taxon>
        <taxon>Mytilidae</taxon>
        <taxon>Mytilinae</taxon>
        <taxon>Mytilus</taxon>
    </lineage>
</organism>
<protein>
    <submittedName>
        <fullName evidence="1">Uncharacterized protein</fullName>
    </submittedName>
</protein>
<name>A0A8S3V9Q5_MYTED</name>
<proteinExistence type="predicted"/>